<dbReference type="AlphaFoldDB" id="A0A2J6QYH2"/>
<evidence type="ECO:0008006" key="4">
    <source>
        <dbReference type="Google" id="ProtNLM"/>
    </source>
</evidence>
<dbReference type="PANTHER" id="PTHR37540:SF5">
    <property type="entry name" value="TRANSCRIPTION FACTOR DOMAIN-CONTAINING PROTEIN"/>
    <property type="match status" value="1"/>
</dbReference>
<gene>
    <name evidence="2" type="ORF">L207DRAFT_519564</name>
</gene>
<dbReference type="InterPro" id="IPR021858">
    <property type="entry name" value="Fun_TF"/>
</dbReference>
<name>A0A2J6QYH2_HYAVF</name>
<organism evidence="2 3">
    <name type="scientific">Hyaloscypha variabilis (strain UAMH 11265 / GT02V1 / F)</name>
    <name type="common">Meliniomyces variabilis</name>
    <dbReference type="NCBI Taxonomy" id="1149755"/>
    <lineage>
        <taxon>Eukaryota</taxon>
        <taxon>Fungi</taxon>
        <taxon>Dikarya</taxon>
        <taxon>Ascomycota</taxon>
        <taxon>Pezizomycotina</taxon>
        <taxon>Leotiomycetes</taxon>
        <taxon>Helotiales</taxon>
        <taxon>Hyaloscyphaceae</taxon>
        <taxon>Hyaloscypha</taxon>
        <taxon>Hyaloscypha variabilis</taxon>
    </lineage>
</organism>
<feature type="region of interest" description="Disordered" evidence="1">
    <location>
        <begin position="36"/>
        <end position="66"/>
    </location>
</feature>
<sequence length="525" mass="58493">MVKKWQFVSNQVEDGAGKDEKTRKIVRKAAMKAFRKNQRLERTKNFIQENGDQPEPRTLDDAAGKEASRDFEQPGILVICQDLDSGDPSVNMQNSVGVLQPQNWLEFEVVTSFTWPQEIVSLDPFGSSPLGTCATWHELFMHFVYDIAPMIQPLGINNHLNPVNTQWARHAMSDPALFHGVLFHASVHVESYQGIPWSSTTLFHRGETIRLVGERLGDSNNFPSDETIAAVAWVASEGNITGVVDPGRIHYNALQKMLKIRGGMQSLGWNGALELLVTLGNIIWSMVAGTPPMIERPVVTGSEFPNIPPSLIHDGESTLTVVEFGEELMSLLHFMSELTIAQSALVHTPGVKAEEIIGFNKLSSAVEHRLLSIRVSPYRNSPKSQLEAAVYEVCRIAALLCSNCIFRDFSPKAVAVRALREGLMLAINEIETTPAADAQDFEEMLLWVYFIGGMLSTSAETEWFAGRVAKAMTILGFEDWPEVEQCLTRCLWTEKMQNRYCLAFWKEVKVCIDGVGNRGGVDIQL</sequence>
<evidence type="ECO:0000313" key="3">
    <source>
        <dbReference type="Proteomes" id="UP000235786"/>
    </source>
</evidence>
<dbReference type="PANTHER" id="PTHR37540">
    <property type="entry name" value="TRANSCRIPTION FACTOR (ACR-2), PUTATIVE-RELATED-RELATED"/>
    <property type="match status" value="1"/>
</dbReference>
<dbReference type="Pfam" id="PF11951">
    <property type="entry name" value="Fungal_trans_2"/>
    <property type="match status" value="2"/>
</dbReference>
<protein>
    <recommendedName>
        <fullName evidence="4">Transcription factor domain-containing protein</fullName>
    </recommendedName>
</protein>
<evidence type="ECO:0000313" key="2">
    <source>
        <dbReference type="EMBL" id="PMD31314.1"/>
    </source>
</evidence>
<keyword evidence="3" id="KW-1185">Reference proteome</keyword>
<dbReference type="Proteomes" id="UP000235786">
    <property type="component" value="Unassembled WGS sequence"/>
</dbReference>
<dbReference type="EMBL" id="KZ613963">
    <property type="protein sequence ID" value="PMD31314.1"/>
    <property type="molecule type" value="Genomic_DNA"/>
</dbReference>
<evidence type="ECO:0000256" key="1">
    <source>
        <dbReference type="SAM" id="MobiDB-lite"/>
    </source>
</evidence>
<reference evidence="2 3" key="1">
    <citation type="submission" date="2016-04" db="EMBL/GenBank/DDBJ databases">
        <title>A degradative enzymes factory behind the ericoid mycorrhizal symbiosis.</title>
        <authorList>
            <consortium name="DOE Joint Genome Institute"/>
            <person name="Martino E."/>
            <person name="Morin E."/>
            <person name="Grelet G."/>
            <person name="Kuo A."/>
            <person name="Kohler A."/>
            <person name="Daghino S."/>
            <person name="Barry K."/>
            <person name="Choi C."/>
            <person name="Cichocki N."/>
            <person name="Clum A."/>
            <person name="Copeland A."/>
            <person name="Hainaut M."/>
            <person name="Haridas S."/>
            <person name="Labutti K."/>
            <person name="Lindquist E."/>
            <person name="Lipzen A."/>
            <person name="Khouja H.-R."/>
            <person name="Murat C."/>
            <person name="Ohm R."/>
            <person name="Olson A."/>
            <person name="Spatafora J."/>
            <person name="Veneault-Fourrey C."/>
            <person name="Henrissat B."/>
            <person name="Grigoriev I."/>
            <person name="Martin F."/>
            <person name="Perotto S."/>
        </authorList>
    </citation>
    <scope>NUCLEOTIDE SEQUENCE [LARGE SCALE GENOMIC DNA]</scope>
    <source>
        <strain evidence="2 3">F</strain>
    </source>
</reference>
<dbReference type="OrthoDB" id="3506997at2759"/>
<proteinExistence type="predicted"/>
<feature type="compositionally biased region" description="Basic and acidic residues" evidence="1">
    <location>
        <begin position="54"/>
        <end position="66"/>
    </location>
</feature>
<accession>A0A2J6QYH2</accession>